<reference evidence="2 3" key="1">
    <citation type="submission" date="2017-10" db="EMBL/GenBank/DDBJ databases">
        <title>Genome announcement of Methylocella silvestris TVC from permafrost.</title>
        <authorList>
            <person name="Wang J."/>
            <person name="Geng K."/>
            <person name="Ul-Haque F."/>
            <person name="Crombie A.T."/>
            <person name="Street L.E."/>
            <person name="Wookey P.A."/>
            <person name="Murrell J.C."/>
            <person name="Pratscher J."/>
        </authorList>
    </citation>
    <scope>NUCLEOTIDE SEQUENCE [LARGE SCALE GENOMIC DNA]</scope>
    <source>
        <strain evidence="2 3">TVC</strain>
    </source>
</reference>
<feature type="non-terminal residue" evidence="2">
    <location>
        <position position="101"/>
    </location>
</feature>
<dbReference type="Proteomes" id="UP000236286">
    <property type="component" value="Unassembled WGS sequence"/>
</dbReference>
<accession>A0A2J7TH61</accession>
<dbReference type="AlphaFoldDB" id="A0A2J7TH61"/>
<evidence type="ECO:0000256" key="1">
    <source>
        <dbReference type="SAM" id="MobiDB-lite"/>
    </source>
</evidence>
<feature type="region of interest" description="Disordered" evidence="1">
    <location>
        <begin position="1"/>
        <end position="52"/>
    </location>
</feature>
<evidence type="ECO:0000313" key="3">
    <source>
        <dbReference type="Proteomes" id="UP000236286"/>
    </source>
</evidence>
<name>A0A2J7TH61_METSI</name>
<proteinExistence type="predicted"/>
<protein>
    <submittedName>
        <fullName evidence="2">Uncharacterized protein</fullName>
    </submittedName>
</protein>
<gene>
    <name evidence="2" type="ORF">CR492_09540</name>
</gene>
<evidence type="ECO:0000313" key="2">
    <source>
        <dbReference type="EMBL" id="PNG26089.1"/>
    </source>
</evidence>
<organism evidence="2 3">
    <name type="scientific">Methylocella silvestris</name>
    <dbReference type="NCBI Taxonomy" id="199596"/>
    <lineage>
        <taxon>Bacteria</taxon>
        <taxon>Pseudomonadati</taxon>
        <taxon>Pseudomonadota</taxon>
        <taxon>Alphaproteobacteria</taxon>
        <taxon>Hyphomicrobiales</taxon>
        <taxon>Beijerinckiaceae</taxon>
        <taxon>Methylocella</taxon>
    </lineage>
</organism>
<feature type="compositionally biased region" description="Basic and acidic residues" evidence="1">
    <location>
        <begin position="8"/>
        <end position="18"/>
    </location>
</feature>
<feature type="compositionally biased region" description="Gly residues" evidence="1">
    <location>
        <begin position="22"/>
        <end position="33"/>
    </location>
</feature>
<comment type="caution">
    <text evidence="2">The sequence shown here is derived from an EMBL/GenBank/DDBJ whole genome shotgun (WGS) entry which is preliminary data.</text>
</comment>
<sequence length="101" mass="10107">MGIGRTRARSDRSARAEARSGAGEGAGFPGLGDGRVRSPEPNSGKARCFEPAGGRKLAAAAARRAGRCAVARGARAAPADLDHGRRRTAGANQDGSGPTPG</sequence>
<dbReference type="EMBL" id="PDZR01000009">
    <property type="protein sequence ID" value="PNG26089.1"/>
    <property type="molecule type" value="Genomic_DNA"/>
</dbReference>
<feature type="region of interest" description="Disordered" evidence="1">
    <location>
        <begin position="72"/>
        <end position="101"/>
    </location>
</feature>
<feature type="compositionally biased region" description="Polar residues" evidence="1">
    <location>
        <begin position="90"/>
        <end position="101"/>
    </location>
</feature>